<dbReference type="Gene3D" id="3.30.565.10">
    <property type="entry name" value="Histidine kinase-like ATPase, C-terminal domain"/>
    <property type="match status" value="1"/>
</dbReference>
<dbReference type="EMBL" id="JACRIW010000015">
    <property type="protein sequence ID" value="MBI5168177.1"/>
    <property type="molecule type" value="Genomic_DNA"/>
</dbReference>
<keyword evidence="2" id="KW-0547">Nucleotide-binding</keyword>
<proteinExistence type="predicted"/>
<keyword evidence="2" id="KW-0067">ATP-binding</keyword>
<protein>
    <submittedName>
        <fullName evidence="2">ATP-binding protein</fullName>
    </submittedName>
</protein>
<dbReference type="GO" id="GO:0005524">
    <property type="term" value="F:ATP binding"/>
    <property type="evidence" value="ECO:0007669"/>
    <property type="project" value="UniProtKB-KW"/>
</dbReference>
<gene>
    <name evidence="2" type="ORF">HZA61_01685</name>
</gene>
<evidence type="ECO:0000313" key="3">
    <source>
        <dbReference type="Proteomes" id="UP000696931"/>
    </source>
</evidence>
<reference evidence="2" key="1">
    <citation type="submission" date="2020-07" db="EMBL/GenBank/DDBJ databases">
        <title>Huge and variable diversity of episymbiotic CPR bacteria and DPANN archaea in groundwater ecosystems.</title>
        <authorList>
            <person name="He C.Y."/>
            <person name="Keren R."/>
            <person name="Whittaker M."/>
            <person name="Farag I.F."/>
            <person name="Doudna J."/>
            <person name="Cate J.H.D."/>
            <person name="Banfield J.F."/>
        </authorList>
    </citation>
    <scope>NUCLEOTIDE SEQUENCE</scope>
    <source>
        <strain evidence="2">NC_groundwater_1813_Pr3_B-0.1um_71_17</strain>
    </source>
</reference>
<accession>A0A933W794</accession>
<evidence type="ECO:0000313" key="2">
    <source>
        <dbReference type="EMBL" id="MBI5168177.1"/>
    </source>
</evidence>
<dbReference type="AlphaFoldDB" id="A0A933W794"/>
<dbReference type="Proteomes" id="UP000696931">
    <property type="component" value="Unassembled WGS sequence"/>
</dbReference>
<dbReference type="GO" id="GO:0003676">
    <property type="term" value="F:nucleic acid binding"/>
    <property type="evidence" value="ECO:0007669"/>
    <property type="project" value="InterPro"/>
</dbReference>
<organism evidence="2 3">
    <name type="scientific">Eiseniibacteriota bacterium</name>
    <dbReference type="NCBI Taxonomy" id="2212470"/>
    <lineage>
        <taxon>Bacteria</taxon>
        <taxon>Candidatus Eiseniibacteriota</taxon>
    </lineage>
</organism>
<dbReference type="InterPro" id="IPR011856">
    <property type="entry name" value="tRNA_endonuc-like_dom_sf"/>
</dbReference>
<dbReference type="InterPro" id="IPR036890">
    <property type="entry name" value="HATPase_C_sf"/>
</dbReference>
<dbReference type="Pfam" id="PF13589">
    <property type="entry name" value="HATPase_c_3"/>
    <property type="match status" value="1"/>
</dbReference>
<feature type="compositionally biased region" description="Basic residues" evidence="1">
    <location>
        <begin position="707"/>
        <end position="721"/>
    </location>
</feature>
<sequence>MTEPTPLTLEISLDTLRHLGMNLYSSLPPVISELVANAYDARARRVDITVADDHVVIQDDGIGMDRGDAQSKYLRVGRDRREEDPAPTADADPFPEWPRREAPMGRKGIGKLAMFSVANEVELISNKRGQAVGMKMSRESIEEKSKAQLKYSPDDLDVPDGFPQGTRITLRRLRRVRAISAERVLKAIARHFSVIDMDAAGGKGPNDFAVYVNGERVTVDHWDVFKRLQFMWHLGPESMSYAARCAAGCKTFQLDDEVKFADGTSARVTGWIGTVAQPEQLKTKVGEVDINDNRIVVDCRGKVAIANFLHHFGEAGLYAAYLAGYIRADFLDATAEDIATSDRERMKEDDPRMVALGKYVWEQLKIIQEKWRKLRREAAVEDSTKDPAIGPIVSEWLEGLTDDETADARHLIGRLSGARFSNDADKAQVLKFGILAFERLRVQHKLHMLRDSPDDQLETIAAMFALESDLENALYADIASQRLLVVQELEKLVDADAKERTIQKHIFEHLWLLEPSWTLQDQINKRLEERVNTEFEGVSLPKAQKEGRLDIRYRRAGGIHIIVELKRPGVKSDVYELLKQVSKYRDALKKCLREVEDNADPNIQCVCLVGKRPDIGPDERRVLQAHGTEIYTYDEVIADSCNRFADYLKAQKKFSRVRNILAKLDGVKGTDEDADPVEAPAKSRPAIAKAPKGTPPPGHAAIARAAAPRRKPPRKKPRKKR</sequence>
<feature type="region of interest" description="Disordered" evidence="1">
    <location>
        <begin position="76"/>
        <end position="102"/>
    </location>
</feature>
<evidence type="ECO:0000256" key="1">
    <source>
        <dbReference type="SAM" id="MobiDB-lite"/>
    </source>
</evidence>
<feature type="region of interest" description="Disordered" evidence="1">
    <location>
        <begin position="668"/>
        <end position="721"/>
    </location>
</feature>
<dbReference type="SUPFAM" id="SSF55874">
    <property type="entry name" value="ATPase domain of HSP90 chaperone/DNA topoisomerase II/histidine kinase"/>
    <property type="match status" value="1"/>
</dbReference>
<name>A0A933W794_UNCEI</name>
<comment type="caution">
    <text evidence="2">The sequence shown here is derived from an EMBL/GenBank/DDBJ whole genome shotgun (WGS) entry which is preliminary data.</text>
</comment>
<dbReference type="Gene3D" id="3.40.1350.10">
    <property type="match status" value="1"/>
</dbReference>